<dbReference type="HOGENOM" id="CLU_2584035_0_0_7"/>
<proteinExistence type="predicted"/>
<name>M1WJW2_PSEP2</name>
<dbReference type="RefSeq" id="WP_015414632.1">
    <property type="nucleotide sequence ID" value="NC_020409.1"/>
</dbReference>
<dbReference type="KEGG" id="dpi:BN4_11349"/>
<evidence type="ECO:0000313" key="2">
    <source>
        <dbReference type="Proteomes" id="UP000011724"/>
    </source>
</evidence>
<protein>
    <submittedName>
        <fullName evidence="1">Uncharacterized protein</fullName>
    </submittedName>
</protein>
<dbReference type="Proteomes" id="UP000011724">
    <property type="component" value="Chromosome"/>
</dbReference>
<evidence type="ECO:0000313" key="1">
    <source>
        <dbReference type="EMBL" id="CCH48586.1"/>
    </source>
</evidence>
<dbReference type="AlphaFoldDB" id="M1WJW2"/>
<dbReference type="BioCyc" id="DPIE1322246:BN4_RS06745-MONOMER"/>
<sequence length="80" mass="8542">MTTCSLYEVVNINGDDISFPNMECGASVSLDGPELILKGMANCDVCGMGASIDGTFIRFAEIVFASDEGTPKVKQVYKLL</sequence>
<accession>M1WJW2</accession>
<organism evidence="1 2">
    <name type="scientific">Pseudodesulfovibrio piezophilus (strain DSM 21447 / JCM 15486 / C1TLV30)</name>
    <name type="common">Desulfovibrio piezophilus</name>
    <dbReference type="NCBI Taxonomy" id="1322246"/>
    <lineage>
        <taxon>Bacteria</taxon>
        <taxon>Pseudomonadati</taxon>
        <taxon>Thermodesulfobacteriota</taxon>
        <taxon>Desulfovibrionia</taxon>
        <taxon>Desulfovibrionales</taxon>
        <taxon>Desulfovibrionaceae</taxon>
    </lineage>
</organism>
<keyword evidence="2" id="KW-1185">Reference proteome</keyword>
<reference evidence="1 2" key="1">
    <citation type="journal article" date="2013" name="PLoS ONE">
        <title>The first genomic and proteomic characterization of a deep-sea sulfate reducer: insights into the piezophilic lifestyle of Desulfovibrio piezophilus.</title>
        <authorList>
            <person name="Pradel N."/>
            <person name="Ji B."/>
            <person name="Gimenez G."/>
            <person name="Talla E."/>
            <person name="Lenoble P."/>
            <person name="Garel M."/>
            <person name="Tamburini C."/>
            <person name="Fourquet P."/>
            <person name="Lebrun R."/>
            <person name="Bertin P."/>
            <person name="Denis Y."/>
            <person name="Pophillat M."/>
            <person name="Barbe V."/>
            <person name="Ollivier B."/>
            <person name="Dolla A."/>
        </authorList>
    </citation>
    <scope>NUCLEOTIDE SEQUENCE [LARGE SCALE GENOMIC DNA]</scope>
    <source>
        <strain evidence="2">DSM 10523 / SB164P1</strain>
    </source>
</reference>
<dbReference type="PATRIC" id="fig|879567.3.peg.1404"/>
<dbReference type="EMBL" id="FO203427">
    <property type="protein sequence ID" value="CCH48586.1"/>
    <property type="molecule type" value="Genomic_DNA"/>
</dbReference>
<reference evidence="2" key="2">
    <citation type="journal article" date="2013" name="Stand. Genomic Sci.">
        <title>Complete genome sequence of Desulfocapsa sulfexigens, a marine deltaproteobacterium specialized in disproportionating inorganic sulfur compounds.</title>
        <authorList>
            <person name="Finster K.W."/>
            <person name="Kjeldsen K.U."/>
            <person name="Kube M."/>
            <person name="Reinhardt R."/>
            <person name="Mussmann M."/>
            <person name="Amann R."/>
            <person name="Schreiber L."/>
        </authorList>
    </citation>
    <scope>NUCLEOTIDE SEQUENCE [LARGE SCALE GENOMIC DNA]</scope>
    <source>
        <strain evidence="2">DSM 10523 / SB164P1</strain>
    </source>
</reference>
<gene>
    <name evidence="1" type="ordered locus">BN4_11349</name>
</gene>